<dbReference type="AlphaFoldDB" id="A0A1I6FEK7"/>
<dbReference type="SUPFAM" id="SSF50370">
    <property type="entry name" value="Ricin B-like lectins"/>
    <property type="match status" value="1"/>
</dbReference>
<dbReference type="SMART" id="SM00458">
    <property type="entry name" value="RICIN"/>
    <property type="match status" value="1"/>
</dbReference>
<dbReference type="RefSeq" id="WP_177320823.1">
    <property type="nucleotide sequence ID" value="NZ_FOYL01000013.1"/>
</dbReference>
<dbReference type="InterPro" id="IPR035992">
    <property type="entry name" value="Ricin_B-like_lectins"/>
</dbReference>
<name>A0A1I6FEK7_9PSEU</name>
<keyword evidence="3" id="KW-1185">Reference proteome</keyword>
<feature type="domain" description="Ricin B lectin" evidence="1">
    <location>
        <begin position="60"/>
        <end position="200"/>
    </location>
</feature>
<reference evidence="3" key="1">
    <citation type="submission" date="2016-10" db="EMBL/GenBank/DDBJ databases">
        <authorList>
            <person name="Varghese N."/>
            <person name="Submissions S."/>
        </authorList>
    </citation>
    <scope>NUCLEOTIDE SEQUENCE [LARGE SCALE GENOMIC DNA]</scope>
    <source>
        <strain evidence="3">DSM 44232</strain>
    </source>
</reference>
<dbReference type="Proteomes" id="UP000198583">
    <property type="component" value="Unassembled WGS sequence"/>
</dbReference>
<keyword evidence="2" id="KW-0430">Lectin</keyword>
<organism evidence="2 3">
    <name type="scientific">Lentzea waywayandensis</name>
    <dbReference type="NCBI Taxonomy" id="84724"/>
    <lineage>
        <taxon>Bacteria</taxon>
        <taxon>Bacillati</taxon>
        <taxon>Actinomycetota</taxon>
        <taxon>Actinomycetes</taxon>
        <taxon>Pseudonocardiales</taxon>
        <taxon>Pseudonocardiaceae</taxon>
        <taxon>Lentzea</taxon>
    </lineage>
</organism>
<accession>A0A1I6FEK7</accession>
<gene>
    <name evidence="2" type="ORF">SAMN04488564_113264</name>
</gene>
<sequence length="201" mass="22130">MNHYMGRVSGYTPRAEGGVFRKRLMRKTKLSLSAVLAAITAVLGSPLLGSAPMASASAHGPYLFRNVQTGKCIDIPDGTGGNGVKAQQWECWGGDMQRWWLDDAAYTGTAYYRIRNVQNGKCLDIPGGDPAWGVQVQQWDCWGSGNEGLMQQWQVFQLGNNQFYLKNRATGLCIDVPGGNTTSGAVLQQWNCWGGTMQRWF</sequence>
<evidence type="ECO:0000259" key="1">
    <source>
        <dbReference type="SMART" id="SM00458"/>
    </source>
</evidence>
<dbReference type="Gene3D" id="2.80.10.50">
    <property type="match status" value="3"/>
</dbReference>
<evidence type="ECO:0000313" key="3">
    <source>
        <dbReference type="Proteomes" id="UP000198583"/>
    </source>
</evidence>
<protein>
    <submittedName>
        <fullName evidence="2">Ricin-type beta-trefoil lectin domain-like</fullName>
    </submittedName>
</protein>
<dbReference type="Pfam" id="PF14200">
    <property type="entry name" value="RicinB_lectin_2"/>
    <property type="match status" value="2"/>
</dbReference>
<dbReference type="GO" id="GO:0030246">
    <property type="term" value="F:carbohydrate binding"/>
    <property type="evidence" value="ECO:0007669"/>
    <property type="project" value="UniProtKB-KW"/>
</dbReference>
<proteinExistence type="predicted"/>
<evidence type="ECO:0000313" key="2">
    <source>
        <dbReference type="EMBL" id="SFR28416.1"/>
    </source>
</evidence>
<dbReference type="InterPro" id="IPR000772">
    <property type="entry name" value="Ricin_B_lectin"/>
</dbReference>
<dbReference type="CDD" id="cd00161">
    <property type="entry name" value="beta-trefoil_Ricin-like"/>
    <property type="match status" value="1"/>
</dbReference>
<dbReference type="STRING" id="84724.SAMN04488564_113264"/>
<dbReference type="PROSITE" id="PS50231">
    <property type="entry name" value="RICIN_B_LECTIN"/>
    <property type="match status" value="1"/>
</dbReference>
<dbReference type="EMBL" id="FOYL01000013">
    <property type="protein sequence ID" value="SFR28416.1"/>
    <property type="molecule type" value="Genomic_DNA"/>
</dbReference>